<dbReference type="OrthoDB" id="7282222at2"/>
<protein>
    <submittedName>
        <fullName evidence="2">DUF1971 domain-containing protein</fullName>
    </submittedName>
</protein>
<dbReference type="EMBL" id="QWGB01000010">
    <property type="protein sequence ID" value="RIJ20813.1"/>
    <property type="molecule type" value="Genomic_DNA"/>
</dbReference>
<dbReference type="InterPro" id="IPR014710">
    <property type="entry name" value="RmlC-like_jellyroll"/>
</dbReference>
<sequence length="95" mass="10524">MLMTRSSIPDSIEVYAQSPIFHQDTVPKKLTKAHSTKPGTYGRLNVLSGALTYVVTGPPETRTDLYGGDSVLIRPEQVHYVSIDGPVKFQVDFMK</sequence>
<dbReference type="InterPro" id="IPR015392">
    <property type="entry name" value="TehB/YeaR-like_dom"/>
</dbReference>
<evidence type="ECO:0000313" key="2">
    <source>
        <dbReference type="EMBL" id="RIJ20813.1"/>
    </source>
</evidence>
<dbReference type="Proteomes" id="UP000265431">
    <property type="component" value="Unassembled WGS sequence"/>
</dbReference>
<dbReference type="SUPFAM" id="SSF51197">
    <property type="entry name" value="Clavaminate synthase-like"/>
    <property type="match status" value="1"/>
</dbReference>
<dbReference type="Gene3D" id="2.60.120.10">
    <property type="entry name" value="Jelly Rolls"/>
    <property type="match status" value="1"/>
</dbReference>
<gene>
    <name evidence="2" type="ORF">D1224_14140</name>
</gene>
<keyword evidence="3" id="KW-1185">Reference proteome</keyword>
<evidence type="ECO:0000313" key="3">
    <source>
        <dbReference type="Proteomes" id="UP000265431"/>
    </source>
</evidence>
<dbReference type="AlphaFoldDB" id="A0A399QPI8"/>
<name>A0A399QPI8_9PROT</name>
<proteinExistence type="predicted"/>
<evidence type="ECO:0000259" key="1">
    <source>
        <dbReference type="Pfam" id="PF09313"/>
    </source>
</evidence>
<accession>A0A399QPI8</accession>
<organism evidence="2 3">
    <name type="scientific">Henriciella barbarensis</name>
    <dbReference type="NCBI Taxonomy" id="86342"/>
    <lineage>
        <taxon>Bacteria</taxon>
        <taxon>Pseudomonadati</taxon>
        <taxon>Pseudomonadota</taxon>
        <taxon>Alphaproteobacteria</taxon>
        <taxon>Hyphomonadales</taxon>
        <taxon>Hyphomonadaceae</taxon>
        <taxon>Henriciella</taxon>
    </lineage>
</organism>
<dbReference type="Pfam" id="PF09313">
    <property type="entry name" value="TehB-like"/>
    <property type="match status" value="1"/>
</dbReference>
<comment type="caution">
    <text evidence="2">The sequence shown here is derived from an EMBL/GenBank/DDBJ whole genome shotgun (WGS) entry which is preliminary data.</text>
</comment>
<reference evidence="2 3" key="1">
    <citation type="submission" date="2018-08" db="EMBL/GenBank/DDBJ databases">
        <title>Henriciella mobilis sp. nov., isolated from seawater.</title>
        <authorList>
            <person name="Cheng H."/>
            <person name="Wu Y.-H."/>
            <person name="Xu X.-W."/>
            <person name="Guo L.-L."/>
        </authorList>
    </citation>
    <scope>NUCLEOTIDE SEQUENCE [LARGE SCALE GENOMIC DNA]</scope>
    <source>
        <strain evidence="2 3">CCUG66934</strain>
    </source>
</reference>
<feature type="domain" description="TehB/YeaR-like" evidence="1">
    <location>
        <begin position="17"/>
        <end position="91"/>
    </location>
</feature>